<dbReference type="GeneID" id="34623439"/>
<proteinExistence type="predicted"/>
<feature type="domain" description="BRCT" evidence="2">
    <location>
        <begin position="168"/>
        <end position="201"/>
    </location>
</feature>
<evidence type="ECO:0000313" key="4">
    <source>
        <dbReference type="RefSeq" id="XP_026189713.1"/>
    </source>
</evidence>
<evidence type="ECO:0000256" key="1">
    <source>
        <dbReference type="SAM" id="MobiDB-lite"/>
    </source>
</evidence>
<dbReference type="InterPro" id="IPR001357">
    <property type="entry name" value="BRCT_dom"/>
</dbReference>
<organism evidence="3 4">
    <name type="scientific">Cyclospora cayetanensis</name>
    <dbReference type="NCBI Taxonomy" id="88456"/>
    <lineage>
        <taxon>Eukaryota</taxon>
        <taxon>Sar</taxon>
        <taxon>Alveolata</taxon>
        <taxon>Apicomplexa</taxon>
        <taxon>Conoidasida</taxon>
        <taxon>Coccidia</taxon>
        <taxon>Eucoccidiorida</taxon>
        <taxon>Eimeriorina</taxon>
        <taxon>Eimeriidae</taxon>
        <taxon>Cyclospora</taxon>
    </lineage>
</organism>
<accession>A0A6P6RPU6</accession>
<gene>
    <name evidence="4" type="primary">LOC34623439</name>
</gene>
<dbReference type="AlphaFoldDB" id="A0A6P6RPU6"/>
<keyword evidence="3" id="KW-1185">Reference proteome</keyword>
<dbReference type="OrthoDB" id="347722at2759"/>
<reference evidence="4" key="1">
    <citation type="submission" date="2025-08" db="UniProtKB">
        <authorList>
            <consortium name="RefSeq"/>
        </authorList>
    </citation>
    <scope>IDENTIFICATION</scope>
</reference>
<dbReference type="RefSeq" id="XP_026189713.1">
    <property type="nucleotide sequence ID" value="XM_026333928.1"/>
</dbReference>
<protein>
    <submittedName>
        <fullName evidence="4">Uncharacterized protein LOC34623439</fullName>
    </submittedName>
</protein>
<evidence type="ECO:0000259" key="2">
    <source>
        <dbReference type="PROSITE" id="PS50172"/>
    </source>
</evidence>
<evidence type="ECO:0000313" key="3">
    <source>
        <dbReference type="Proteomes" id="UP000515125"/>
    </source>
</evidence>
<feature type="compositionally biased region" description="Low complexity" evidence="1">
    <location>
        <begin position="1"/>
        <end position="12"/>
    </location>
</feature>
<name>A0A6P6RPU6_9EIME</name>
<dbReference type="PROSITE" id="PS50172">
    <property type="entry name" value="BRCT"/>
    <property type="match status" value="1"/>
</dbReference>
<feature type="region of interest" description="Disordered" evidence="1">
    <location>
        <begin position="1"/>
        <end position="27"/>
    </location>
</feature>
<dbReference type="Proteomes" id="UP000515125">
    <property type="component" value="Unplaced"/>
</dbReference>
<sequence>MVSKAASAARGAQRAERRPSPCCSDTGGNQPPVFEAVRFERAWRLLVKVALAFLGFSADSLNEAEAHAGVLAGGTSGASAVQTGGLSGMDAEAKEAQALLHWSACKGPSLCMRNCALQEDACVVVVASREDVARASFFVCNLGPAALTHLRLLAEPHLAWAADGSSLAASLGVDPLRLVTPWWLFACLRDRRVYAPDAHPLFRVSAAAAAASSFRQFLLPMQPPRAAQQQQQQQQLACKRLRVLLLGCTRRLHRVRSASSSRYGCSVFAEDSEEGEATGSPLQATAAGQSGGALALHDLEIARACVECLGGCCVDAAAVNRLPPFDLYAFPAERMQPRGPLAEVSAATLRQQVLRDTQVLVADAAVARDSSLLQRVVQLGCLDVTVLPALLGIRPWLLRSSATRELAAVLCGGSERVRSIAAALERAEATRKQPLQELSPVLLVMPREDMASLMELASIAAEAVEAVGSASGGRRAGMHGPAVAQQQQQTIRWLLCDAQQRVLQRLPSAAAKEARSAWTAAVETSYSAAPSDRAALLSQRDAAAGCRGVRPLVVSAEYICGCWEEARRLPADAAHGCMEVPDFWSEWRGADSQSQPEDAALLAALQEDCGNTVVYGDLPVAGDVKEARLRRALAALEHALAVSLDVQQHQGLREQGA</sequence>